<evidence type="ECO:0000256" key="5">
    <source>
        <dbReference type="ARBA" id="ARBA00022741"/>
    </source>
</evidence>
<comment type="similarity">
    <text evidence="2 10">Belongs to the TRAFAC class TrmE-Era-EngA-EngB-Septin-like GTPase superfamily. EngB GTPase family.</text>
</comment>
<protein>
    <recommendedName>
        <fullName evidence="10">Probable GTP-binding protein EngB</fullName>
    </recommendedName>
</protein>
<comment type="cofactor">
    <cofactor evidence="1">
        <name>Mg(2+)</name>
        <dbReference type="ChEBI" id="CHEBI:18420"/>
    </cofactor>
</comment>
<evidence type="ECO:0000256" key="2">
    <source>
        <dbReference type="ARBA" id="ARBA00009638"/>
    </source>
</evidence>
<comment type="function">
    <text evidence="10">Necessary for normal cell division and for the maintenance of normal septation.</text>
</comment>
<dbReference type="GO" id="GO:0005525">
    <property type="term" value="F:GTP binding"/>
    <property type="evidence" value="ECO:0007669"/>
    <property type="project" value="UniProtKB-UniRule"/>
</dbReference>
<keyword evidence="8 10" id="KW-0717">Septation</keyword>
<dbReference type="SUPFAM" id="SSF52540">
    <property type="entry name" value="P-loop containing nucleoside triphosphate hydrolases"/>
    <property type="match status" value="1"/>
</dbReference>
<comment type="caution">
    <text evidence="12">The sequence shown here is derived from an EMBL/GenBank/DDBJ whole genome shotgun (WGS) entry which is preliminary data.</text>
</comment>
<keyword evidence="5 10" id="KW-0547">Nucleotide-binding</keyword>
<dbReference type="HAMAP" id="MF_00321">
    <property type="entry name" value="GTPase_EngB"/>
    <property type="match status" value="1"/>
</dbReference>
<keyword evidence="13" id="KW-1185">Reference proteome</keyword>
<evidence type="ECO:0000256" key="10">
    <source>
        <dbReference type="HAMAP-Rule" id="MF_00321"/>
    </source>
</evidence>
<dbReference type="Pfam" id="PF01926">
    <property type="entry name" value="MMR_HSR1"/>
    <property type="match status" value="1"/>
</dbReference>
<dbReference type="PROSITE" id="PS51706">
    <property type="entry name" value="G_ENGB"/>
    <property type="match status" value="1"/>
</dbReference>
<dbReference type="InterPro" id="IPR027417">
    <property type="entry name" value="P-loop_NTPase"/>
</dbReference>
<evidence type="ECO:0000313" key="13">
    <source>
        <dbReference type="Proteomes" id="UP000246077"/>
    </source>
</evidence>
<evidence type="ECO:0000256" key="7">
    <source>
        <dbReference type="ARBA" id="ARBA00023134"/>
    </source>
</evidence>
<evidence type="ECO:0000256" key="6">
    <source>
        <dbReference type="ARBA" id="ARBA00022842"/>
    </source>
</evidence>
<proteinExistence type="inferred from homology"/>
<dbReference type="InterPro" id="IPR030393">
    <property type="entry name" value="G_ENGB_dom"/>
</dbReference>
<dbReference type="RefSeq" id="WP_109922882.1">
    <property type="nucleotide sequence ID" value="NZ_QGLF01000005.1"/>
</dbReference>
<evidence type="ECO:0000256" key="9">
    <source>
        <dbReference type="ARBA" id="ARBA00023306"/>
    </source>
</evidence>
<accession>A0A317DWU9</accession>
<evidence type="ECO:0000256" key="8">
    <source>
        <dbReference type="ARBA" id="ARBA00023210"/>
    </source>
</evidence>
<gene>
    <name evidence="10" type="primary">engB</name>
    <name evidence="12" type="ORF">DKG75_17175</name>
</gene>
<keyword evidence="3 10" id="KW-0132">Cell division</keyword>
<dbReference type="Proteomes" id="UP000246077">
    <property type="component" value="Unassembled WGS sequence"/>
</dbReference>
<keyword evidence="9 10" id="KW-0131">Cell cycle</keyword>
<dbReference type="EMBL" id="QGLF01000005">
    <property type="protein sequence ID" value="PWR19198.1"/>
    <property type="molecule type" value="Genomic_DNA"/>
</dbReference>
<dbReference type="AlphaFoldDB" id="A0A317DWU9"/>
<dbReference type="OrthoDB" id="9804921at2"/>
<evidence type="ECO:0000256" key="1">
    <source>
        <dbReference type="ARBA" id="ARBA00001946"/>
    </source>
</evidence>
<dbReference type="PANTHER" id="PTHR11649:SF13">
    <property type="entry name" value="ENGB-TYPE G DOMAIN-CONTAINING PROTEIN"/>
    <property type="match status" value="1"/>
</dbReference>
<dbReference type="InterPro" id="IPR006073">
    <property type="entry name" value="GTP-bd"/>
</dbReference>
<dbReference type="Gene3D" id="3.40.50.300">
    <property type="entry name" value="P-loop containing nucleotide triphosphate hydrolases"/>
    <property type="match status" value="1"/>
</dbReference>
<dbReference type="PANTHER" id="PTHR11649">
    <property type="entry name" value="MSS1/TRME-RELATED GTP-BINDING PROTEIN"/>
    <property type="match status" value="1"/>
</dbReference>
<dbReference type="GO" id="GO:0005829">
    <property type="term" value="C:cytosol"/>
    <property type="evidence" value="ECO:0007669"/>
    <property type="project" value="TreeGrafter"/>
</dbReference>
<keyword evidence="7 10" id="KW-0342">GTP-binding</keyword>
<dbReference type="NCBIfam" id="TIGR03598">
    <property type="entry name" value="GTPase_YsxC"/>
    <property type="match status" value="1"/>
</dbReference>
<evidence type="ECO:0000256" key="3">
    <source>
        <dbReference type="ARBA" id="ARBA00022618"/>
    </source>
</evidence>
<organism evidence="12 13">
    <name type="scientific">Zavarzinia compransoris</name>
    <dbReference type="NCBI Taxonomy" id="1264899"/>
    <lineage>
        <taxon>Bacteria</taxon>
        <taxon>Pseudomonadati</taxon>
        <taxon>Pseudomonadota</taxon>
        <taxon>Alphaproteobacteria</taxon>
        <taxon>Rhodospirillales</taxon>
        <taxon>Zavarziniaceae</taxon>
        <taxon>Zavarzinia</taxon>
    </lineage>
</organism>
<evidence type="ECO:0000259" key="11">
    <source>
        <dbReference type="PROSITE" id="PS51706"/>
    </source>
</evidence>
<feature type="domain" description="EngB-type G" evidence="11">
    <location>
        <begin position="29"/>
        <end position="204"/>
    </location>
</feature>
<evidence type="ECO:0000313" key="12">
    <source>
        <dbReference type="EMBL" id="PWR19198.1"/>
    </source>
</evidence>
<evidence type="ECO:0000256" key="4">
    <source>
        <dbReference type="ARBA" id="ARBA00022723"/>
    </source>
</evidence>
<dbReference type="GO" id="GO:0046872">
    <property type="term" value="F:metal ion binding"/>
    <property type="evidence" value="ECO:0007669"/>
    <property type="project" value="UniProtKB-KW"/>
</dbReference>
<keyword evidence="6" id="KW-0460">Magnesium</keyword>
<dbReference type="GO" id="GO:0000917">
    <property type="term" value="P:division septum assembly"/>
    <property type="evidence" value="ECO:0007669"/>
    <property type="project" value="UniProtKB-KW"/>
</dbReference>
<dbReference type="CDD" id="cd01876">
    <property type="entry name" value="YihA_EngB"/>
    <property type="match status" value="1"/>
</dbReference>
<name>A0A317DWU9_9PROT</name>
<reference evidence="13" key="1">
    <citation type="submission" date="2018-05" db="EMBL/GenBank/DDBJ databases">
        <title>Zavarzinia sp. HR-AS.</title>
        <authorList>
            <person name="Lee Y."/>
            <person name="Jeon C.O."/>
        </authorList>
    </citation>
    <scope>NUCLEOTIDE SEQUENCE [LARGE SCALE GENOMIC DNA]</scope>
    <source>
        <strain evidence="13">DSM 1231</strain>
    </source>
</reference>
<keyword evidence="4" id="KW-0479">Metal-binding</keyword>
<sequence length="208" mass="21956">MIEAGRLLFAGPCAFTWGASKLAELPPPGLPEIAFAGRSNVGKSSLVNALTGRTTLARVSNTPGRTQQLNFFNLGDRLGLVDLPGYGFAKVSKDKVAQWVDLTDTFLAGRPTLKRVMVLIDSRHGPKAPDHAAMKLLDKSAVSYQVVLTKTDKLKAGELETVIAQVAEAIRPHVAAHPVILPTSSESGEGIPEVRAALAALGKARVSG</sequence>
<dbReference type="InterPro" id="IPR019987">
    <property type="entry name" value="GTP-bd_ribosome_bio_YsxC"/>
</dbReference>